<proteinExistence type="predicted"/>
<dbReference type="InterPro" id="IPR008921">
    <property type="entry name" value="DNA_pol3_clamp-load_cplx_C"/>
</dbReference>
<dbReference type="GO" id="GO:0003677">
    <property type="term" value="F:DNA binding"/>
    <property type="evidence" value="ECO:0007669"/>
    <property type="project" value="InterPro"/>
</dbReference>
<sequence>MNFIFHGDHTSASRQALNQAIKAERGGEVVRLDGTRITATDLHQALESQSLFGQEKLVVIDKLPVKLLDILTQYQGNTPVFICHDKPLTPTQLKKLSHFKSQLFKIPAAIFNFLDQLNISTFHQALTTGAPEQIFYMLHRRISQLIQAKDTPQSLKLAGWQKSRLVTQAKGFPLDQLLTLHSKLLTIDEAVKTGRNFLPLDRTLELFLLNL</sequence>
<dbReference type="Gene3D" id="1.20.272.10">
    <property type="match status" value="1"/>
</dbReference>
<dbReference type="STRING" id="1797589.A2784_03110"/>
<evidence type="ECO:0008006" key="3">
    <source>
        <dbReference type="Google" id="ProtNLM"/>
    </source>
</evidence>
<organism evidence="1 2">
    <name type="scientific">Candidatus Chisholmbacteria bacterium RIFCSPHIGHO2_01_FULL_48_12</name>
    <dbReference type="NCBI Taxonomy" id="1797589"/>
    <lineage>
        <taxon>Bacteria</taxon>
        <taxon>Candidatus Chisholmiibacteriota</taxon>
    </lineage>
</organism>
<comment type="caution">
    <text evidence="1">The sequence shown here is derived from an EMBL/GenBank/DDBJ whole genome shotgun (WGS) entry which is preliminary data.</text>
</comment>
<dbReference type="SUPFAM" id="SSF48019">
    <property type="entry name" value="post-AAA+ oligomerization domain-like"/>
    <property type="match status" value="1"/>
</dbReference>
<reference evidence="1 2" key="1">
    <citation type="journal article" date="2016" name="Nat. Commun.">
        <title>Thousands of microbial genomes shed light on interconnected biogeochemical processes in an aquifer system.</title>
        <authorList>
            <person name="Anantharaman K."/>
            <person name="Brown C.T."/>
            <person name="Hug L.A."/>
            <person name="Sharon I."/>
            <person name="Castelle C.J."/>
            <person name="Probst A.J."/>
            <person name="Thomas B.C."/>
            <person name="Singh A."/>
            <person name="Wilkins M.J."/>
            <person name="Karaoz U."/>
            <person name="Brodie E.L."/>
            <person name="Williams K.H."/>
            <person name="Hubbard S.S."/>
            <person name="Banfield J.F."/>
        </authorList>
    </citation>
    <scope>NUCLEOTIDE SEQUENCE [LARGE SCALE GENOMIC DNA]</scope>
</reference>
<evidence type="ECO:0000313" key="2">
    <source>
        <dbReference type="Proteomes" id="UP000177324"/>
    </source>
</evidence>
<gene>
    <name evidence="1" type="ORF">A2784_03110</name>
</gene>
<dbReference type="EMBL" id="MHCH01000037">
    <property type="protein sequence ID" value="OGY16906.1"/>
    <property type="molecule type" value="Genomic_DNA"/>
</dbReference>
<dbReference type="Proteomes" id="UP000177324">
    <property type="component" value="Unassembled WGS sequence"/>
</dbReference>
<evidence type="ECO:0000313" key="1">
    <source>
        <dbReference type="EMBL" id="OGY16906.1"/>
    </source>
</evidence>
<protein>
    <recommendedName>
        <fullName evidence="3">DNA polymerase III delta N-terminal domain-containing protein</fullName>
    </recommendedName>
</protein>
<name>A0A1G1VND4_9BACT</name>
<dbReference type="AlphaFoldDB" id="A0A1G1VND4"/>
<dbReference type="GO" id="GO:0006260">
    <property type="term" value="P:DNA replication"/>
    <property type="evidence" value="ECO:0007669"/>
    <property type="project" value="InterPro"/>
</dbReference>
<accession>A0A1G1VND4</accession>